<reference evidence="2" key="1">
    <citation type="journal article" date="2007" name="Nature">
        <title>The grapevine genome sequence suggests ancestral hexaploidization in major angiosperm phyla.</title>
        <authorList>
            <consortium name="The French-Italian Public Consortium for Grapevine Genome Characterization."/>
            <person name="Jaillon O."/>
            <person name="Aury J.-M."/>
            <person name="Noel B."/>
            <person name="Policriti A."/>
            <person name="Clepet C."/>
            <person name="Casagrande A."/>
            <person name="Choisne N."/>
            <person name="Aubourg S."/>
            <person name="Vitulo N."/>
            <person name="Jubin C."/>
            <person name="Vezzi A."/>
            <person name="Legeai F."/>
            <person name="Hugueney P."/>
            <person name="Dasilva C."/>
            <person name="Horner D."/>
            <person name="Mica E."/>
            <person name="Jublot D."/>
            <person name="Poulain J."/>
            <person name="Bruyere C."/>
            <person name="Billault A."/>
            <person name="Segurens B."/>
            <person name="Gouyvenoux M."/>
            <person name="Ugarte E."/>
            <person name="Cattonaro F."/>
            <person name="Anthouard V."/>
            <person name="Vico V."/>
            <person name="Del Fabbro C."/>
            <person name="Alaux M."/>
            <person name="Di Gaspero G."/>
            <person name="Dumas V."/>
            <person name="Felice N."/>
            <person name="Paillard S."/>
            <person name="Juman I."/>
            <person name="Moroldo M."/>
            <person name="Scalabrin S."/>
            <person name="Canaguier A."/>
            <person name="Le Clainche I."/>
            <person name="Malacrida G."/>
            <person name="Durand E."/>
            <person name="Pesole G."/>
            <person name="Laucou V."/>
            <person name="Chatelet P."/>
            <person name="Merdinoglu D."/>
            <person name="Delledonne M."/>
            <person name="Pezzotti M."/>
            <person name="Lecharny A."/>
            <person name="Scarpelli C."/>
            <person name="Artiguenave F."/>
            <person name="Pe M.E."/>
            <person name="Valle G."/>
            <person name="Morgante M."/>
            <person name="Caboche M."/>
            <person name="Adam-Blondon A.-F."/>
            <person name="Weissenbach J."/>
            <person name="Quetier F."/>
            <person name="Wincker P."/>
        </authorList>
    </citation>
    <scope>NUCLEOTIDE SEQUENCE [LARGE SCALE GENOMIC DNA]</scope>
    <source>
        <strain evidence="2">cv. Pinot noir / PN40024</strain>
    </source>
</reference>
<keyword evidence="2" id="KW-1185">Reference proteome</keyword>
<sequence length="51" mass="5582">MAVTYLTDVVLLDHGIKENSTLSSVIQNHLKPGHGISSSLSVQRSWTLSNF</sequence>
<dbReference type="InParanoid" id="D7TF83"/>
<protein>
    <submittedName>
        <fullName evidence="1">Uncharacterized protein</fullName>
    </submittedName>
</protein>
<evidence type="ECO:0000313" key="2">
    <source>
        <dbReference type="Proteomes" id="UP000009183"/>
    </source>
</evidence>
<accession>D7TF83</accession>
<name>D7TF83_VITVI</name>
<dbReference type="EMBL" id="FN595767">
    <property type="protein sequence ID" value="CBI29118.3"/>
    <property type="molecule type" value="Genomic_DNA"/>
</dbReference>
<evidence type="ECO:0000313" key="1">
    <source>
        <dbReference type="EMBL" id="CBI29118.3"/>
    </source>
</evidence>
<dbReference type="Proteomes" id="UP000009183">
    <property type="component" value="Chromosome 13"/>
</dbReference>
<proteinExistence type="predicted"/>
<gene>
    <name evidence="1" type="ordered locus">VIT_13s0047g00720</name>
</gene>
<dbReference type="PaxDb" id="29760-VIT_13s0047g00720.t01"/>
<dbReference type="AlphaFoldDB" id="D7TF83"/>
<organism evidence="1 2">
    <name type="scientific">Vitis vinifera</name>
    <name type="common">Grape</name>
    <dbReference type="NCBI Taxonomy" id="29760"/>
    <lineage>
        <taxon>Eukaryota</taxon>
        <taxon>Viridiplantae</taxon>
        <taxon>Streptophyta</taxon>
        <taxon>Embryophyta</taxon>
        <taxon>Tracheophyta</taxon>
        <taxon>Spermatophyta</taxon>
        <taxon>Magnoliopsida</taxon>
        <taxon>eudicotyledons</taxon>
        <taxon>Gunneridae</taxon>
        <taxon>Pentapetalae</taxon>
        <taxon>rosids</taxon>
        <taxon>Vitales</taxon>
        <taxon>Vitaceae</taxon>
        <taxon>Viteae</taxon>
        <taxon>Vitis</taxon>
    </lineage>
</organism>
<dbReference type="HOGENOM" id="CLU_3110313_0_0_1"/>